<protein>
    <submittedName>
        <fullName evidence="9">Outer membrane protein TolC</fullName>
    </submittedName>
</protein>
<reference evidence="9 10" key="1">
    <citation type="submission" date="2019-03" db="EMBL/GenBank/DDBJ databases">
        <title>Genomic Encyclopedia of Archaeal and Bacterial Type Strains, Phase II (KMG-II): from individual species to whole genera.</title>
        <authorList>
            <person name="Goeker M."/>
        </authorList>
    </citation>
    <scope>NUCLEOTIDE SEQUENCE [LARGE SCALE GENOMIC DNA]</scope>
    <source>
        <strain evidence="9 10">DSM 28353</strain>
    </source>
</reference>
<evidence type="ECO:0000256" key="5">
    <source>
        <dbReference type="ARBA" id="ARBA00022692"/>
    </source>
</evidence>
<comment type="subcellular location">
    <subcellularLocation>
        <location evidence="1">Cell outer membrane</location>
    </subcellularLocation>
</comment>
<organism evidence="9 10">
    <name type="scientific">Sphingobacterium yanglingense</name>
    <dbReference type="NCBI Taxonomy" id="1437280"/>
    <lineage>
        <taxon>Bacteria</taxon>
        <taxon>Pseudomonadati</taxon>
        <taxon>Bacteroidota</taxon>
        <taxon>Sphingobacteriia</taxon>
        <taxon>Sphingobacteriales</taxon>
        <taxon>Sphingobacteriaceae</taxon>
        <taxon>Sphingobacterium</taxon>
    </lineage>
</organism>
<dbReference type="Pfam" id="PF02321">
    <property type="entry name" value="OEP"/>
    <property type="match status" value="1"/>
</dbReference>
<evidence type="ECO:0000313" key="10">
    <source>
        <dbReference type="Proteomes" id="UP000295292"/>
    </source>
</evidence>
<sequence length="465" mass="51924">MNLKFIASICMALGISTSGFAQILDLKDALKRSVENYDKIKAKRVLVEAAGQNTVFQQKQYLPDVTVAAQQSFGTINAQNGPLYAYGGLASAATSMPMPEQSWNAAFGSLYFANVNWNIFTFGRLKKQVDVALSKEKTATADVDQEIFQHQVRVSAAYLNLLASQRIKYVQQKNFERAQVFFDMTSTRAKSGLIPEVDASLAKAEVSNAKSMEIKSFDKELEFSKQLAVLMGEDFSLYTLDSTYSTATPVSVVSISNPESLDSHPLLVWQQQKIDESVEAEKLVNTHKKPNLSGFGVIQGRGSGFDWNYVQDNSAYSSSYLKGVGVDRGNFLVGLTLSWNITNLLRFDSKVKEQRLMTQSLKYDYDRVYKDLDAQSVLAKRQIDNSFENFEETKIQLSAAQLAYKQHTALYKNGLTTLVDFTQALYSLHRAEIDYEIAQNNVWQSVLLFASAKGDLTILLDADVK</sequence>
<dbReference type="Proteomes" id="UP000295292">
    <property type="component" value="Unassembled WGS sequence"/>
</dbReference>
<dbReference type="OrthoDB" id="654853at2"/>
<feature type="signal peptide" evidence="8">
    <location>
        <begin position="1"/>
        <end position="21"/>
    </location>
</feature>
<dbReference type="InterPro" id="IPR051906">
    <property type="entry name" value="TolC-like"/>
</dbReference>
<dbReference type="Gene3D" id="1.20.1600.10">
    <property type="entry name" value="Outer membrane efflux proteins (OEP)"/>
    <property type="match status" value="1"/>
</dbReference>
<dbReference type="PANTHER" id="PTHR30026">
    <property type="entry name" value="OUTER MEMBRANE PROTEIN TOLC"/>
    <property type="match status" value="1"/>
</dbReference>
<comment type="similarity">
    <text evidence="2">Belongs to the outer membrane factor (OMF) (TC 1.B.17) family.</text>
</comment>
<evidence type="ECO:0000256" key="1">
    <source>
        <dbReference type="ARBA" id="ARBA00004442"/>
    </source>
</evidence>
<evidence type="ECO:0000256" key="8">
    <source>
        <dbReference type="SAM" id="SignalP"/>
    </source>
</evidence>
<keyword evidence="5" id="KW-0812">Transmembrane</keyword>
<keyword evidence="3" id="KW-0813">Transport</keyword>
<keyword evidence="4" id="KW-1134">Transmembrane beta strand</keyword>
<accession>A0A4R6WGT4</accession>
<dbReference type="AlphaFoldDB" id="A0A4R6WGT4"/>
<dbReference type="GO" id="GO:0015288">
    <property type="term" value="F:porin activity"/>
    <property type="evidence" value="ECO:0007669"/>
    <property type="project" value="TreeGrafter"/>
</dbReference>
<dbReference type="EMBL" id="SNYV01000014">
    <property type="protein sequence ID" value="TDQ76980.1"/>
    <property type="molecule type" value="Genomic_DNA"/>
</dbReference>
<feature type="chain" id="PRO_5020640696" evidence="8">
    <location>
        <begin position="22"/>
        <end position="465"/>
    </location>
</feature>
<dbReference type="GO" id="GO:1990281">
    <property type="term" value="C:efflux pump complex"/>
    <property type="evidence" value="ECO:0007669"/>
    <property type="project" value="TreeGrafter"/>
</dbReference>
<dbReference type="GO" id="GO:0015562">
    <property type="term" value="F:efflux transmembrane transporter activity"/>
    <property type="evidence" value="ECO:0007669"/>
    <property type="project" value="InterPro"/>
</dbReference>
<evidence type="ECO:0000313" key="9">
    <source>
        <dbReference type="EMBL" id="TDQ76980.1"/>
    </source>
</evidence>
<dbReference type="GO" id="GO:0009279">
    <property type="term" value="C:cell outer membrane"/>
    <property type="evidence" value="ECO:0007669"/>
    <property type="project" value="UniProtKB-SubCell"/>
</dbReference>
<evidence type="ECO:0000256" key="3">
    <source>
        <dbReference type="ARBA" id="ARBA00022448"/>
    </source>
</evidence>
<dbReference type="PANTHER" id="PTHR30026:SF20">
    <property type="entry name" value="OUTER MEMBRANE PROTEIN TOLC"/>
    <property type="match status" value="1"/>
</dbReference>
<keyword evidence="7" id="KW-0998">Cell outer membrane</keyword>
<dbReference type="InterPro" id="IPR003423">
    <property type="entry name" value="OMP_efflux"/>
</dbReference>
<evidence type="ECO:0000256" key="6">
    <source>
        <dbReference type="ARBA" id="ARBA00023136"/>
    </source>
</evidence>
<evidence type="ECO:0000256" key="4">
    <source>
        <dbReference type="ARBA" id="ARBA00022452"/>
    </source>
</evidence>
<evidence type="ECO:0000256" key="7">
    <source>
        <dbReference type="ARBA" id="ARBA00023237"/>
    </source>
</evidence>
<dbReference type="SUPFAM" id="SSF56954">
    <property type="entry name" value="Outer membrane efflux proteins (OEP)"/>
    <property type="match status" value="1"/>
</dbReference>
<keyword evidence="6" id="KW-0472">Membrane</keyword>
<evidence type="ECO:0000256" key="2">
    <source>
        <dbReference type="ARBA" id="ARBA00007613"/>
    </source>
</evidence>
<name>A0A4R6WGT4_9SPHI</name>
<comment type="caution">
    <text evidence="9">The sequence shown here is derived from an EMBL/GenBank/DDBJ whole genome shotgun (WGS) entry which is preliminary data.</text>
</comment>
<dbReference type="RefSeq" id="WP_133584647.1">
    <property type="nucleotide sequence ID" value="NZ_SNYV01000014.1"/>
</dbReference>
<gene>
    <name evidence="9" type="ORF">CLV99_2372</name>
</gene>
<keyword evidence="10" id="KW-1185">Reference proteome</keyword>
<proteinExistence type="inferred from homology"/>
<keyword evidence="8" id="KW-0732">Signal</keyword>